<name>A0A6M0RRX3_9CYAN</name>
<dbReference type="InterPro" id="IPR013429">
    <property type="entry name" value="Regulatory_FmdB_Zinc_ribbon"/>
</dbReference>
<feature type="domain" description="Putative regulatory protein FmdB zinc ribbon" evidence="2">
    <location>
        <begin position="1"/>
        <end position="41"/>
    </location>
</feature>
<protein>
    <submittedName>
        <fullName evidence="3">Zinc ribbon domain-containing protein</fullName>
    </submittedName>
</protein>
<proteinExistence type="predicted"/>
<evidence type="ECO:0000256" key="1">
    <source>
        <dbReference type="SAM" id="MobiDB-lite"/>
    </source>
</evidence>
<reference evidence="3 4" key="1">
    <citation type="journal article" date="2020" name="Microb. Ecol.">
        <title>Ecogenomics of the Marine Benthic Filamentous Cyanobacterium Adonisia.</title>
        <authorList>
            <person name="Walter J.M."/>
            <person name="Coutinho F.H."/>
            <person name="Leomil L."/>
            <person name="Hargreaves P.I."/>
            <person name="Campeao M.E."/>
            <person name="Vieira V.V."/>
            <person name="Silva B.S."/>
            <person name="Fistarol G.O."/>
            <person name="Salomon P.S."/>
            <person name="Sawabe T."/>
            <person name="Mino S."/>
            <person name="Hosokawa M."/>
            <person name="Miyashita H."/>
            <person name="Maruyama F."/>
            <person name="van Verk M.C."/>
            <person name="Dutilh B.E."/>
            <person name="Thompson C.C."/>
            <person name="Thompson F.L."/>
        </authorList>
    </citation>
    <scope>NUCLEOTIDE SEQUENCE [LARGE SCALE GENOMIC DNA]</scope>
    <source>
        <strain evidence="3 4">CCMR0081</strain>
    </source>
</reference>
<accession>A0A6M0RRX3</accession>
<dbReference type="Pfam" id="PF09723">
    <property type="entry name" value="Zn_ribbon_8"/>
    <property type="match status" value="1"/>
</dbReference>
<dbReference type="NCBIfam" id="TIGR02605">
    <property type="entry name" value="CxxC_CxxC_SSSS"/>
    <property type="match status" value="1"/>
</dbReference>
<dbReference type="Proteomes" id="UP000481033">
    <property type="component" value="Unassembled WGS sequence"/>
</dbReference>
<dbReference type="EMBL" id="QXHD01000004">
    <property type="protein sequence ID" value="NEZ59015.1"/>
    <property type="molecule type" value="Genomic_DNA"/>
</dbReference>
<dbReference type="SMART" id="SM00834">
    <property type="entry name" value="CxxC_CXXC_SSSS"/>
    <property type="match status" value="1"/>
</dbReference>
<feature type="region of interest" description="Disordered" evidence="1">
    <location>
        <begin position="51"/>
        <end position="93"/>
    </location>
</feature>
<gene>
    <name evidence="3" type="ORF">DXZ20_25910</name>
</gene>
<comment type="caution">
    <text evidence="3">The sequence shown here is derived from an EMBL/GenBank/DDBJ whole genome shotgun (WGS) entry which is preliminary data.</text>
</comment>
<dbReference type="AlphaFoldDB" id="A0A6M0RRX3"/>
<sequence>MPLYDYKCADCGPFDVWRKMAEVKIPLPCPGCGVIATRVFTAPNISLNTGSLSRVSHSAEPRFVKRQDVPPSPTNQSSKGGRPWMIGHASQCL</sequence>
<organism evidence="3 4">
    <name type="scientific">Adonisia turfae CCMR0081</name>
    <dbReference type="NCBI Taxonomy" id="2292702"/>
    <lineage>
        <taxon>Bacteria</taxon>
        <taxon>Bacillati</taxon>
        <taxon>Cyanobacteriota</taxon>
        <taxon>Adonisia</taxon>
        <taxon>Adonisia turfae</taxon>
    </lineage>
</organism>
<evidence type="ECO:0000259" key="2">
    <source>
        <dbReference type="SMART" id="SM00834"/>
    </source>
</evidence>
<dbReference type="RefSeq" id="WP_163701949.1">
    <property type="nucleotide sequence ID" value="NZ_QXHD01000004.1"/>
</dbReference>
<evidence type="ECO:0000313" key="4">
    <source>
        <dbReference type="Proteomes" id="UP000481033"/>
    </source>
</evidence>
<feature type="compositionally biased region" description="Basic and acidic residues" evidence="1">
    <location>
        <begin position="57"/>
        <end position="68"/>
    </location>
</feature>
<evidence type="ECO:0000313" key="3">
    <source>
        <dbReference type="EMBL" id="NEZ59015.1"/>
    </source>
</evidence>
<keyword evidence="4" id="KW-1185">Reference proteome</keyword>